<evidence type="ECO:0000256" key="5">
    <source>
        <dbReference type="ARBA" id="ARBA00023293"/>
    </source>
</evidence>
<dbReference type="PROSITE" id="PS50011">
    <property type="entry name" value="PROTEIN_KINASE_DOM"/>
    <property type="match status" value="1"/>
</dbReference>
<dbReference type="GO" id="GO:0004672">
    <property type="term" value="F:protein kinase activity"/>
    <property type="evidence" value="ECO:0007669"/>
    <property type="project" value="InterPro"/>
</dbReference>
<evidence type="ECO:0000313" key="7">
    <source>
        <dbReference type="EMBL" id="KAK7076176.1"/>
    </source>
</evidence>
<dbReference type="EC" id="4.6.1.2" evidence="2"/>
<proteinExistence type="predicted"/>
<protein>
    <recommendedName>
        <fullName evidence="2">guanylate cyclase</fullName>
        <ecNumber evidence="2">4.6.1.2</ecNumber>
    </recommendedName>
</protein>
<dbReference type="GO" id="GO:0001653">
    <property type="term" value="F:peptide receptor activity"/>
    <property type="evidence" value="ECO:0007669"/>
    <property type="project" value="TreeGrafter"/>
</dbReference>
<evidence type="ECO:0000256" key="1">
    <source>
        <dbReference type="ARBA" id="ARBA00001436"/>
    </source>
</evidence>
<sequence>MHDLRQENVNGFLGMLCDPVRPGFVWEYCSRKSLEDVIRQEDIKLDWSFRLSLLTDLVRGMRYLHGSPIRHHGRLTSRNCVIDARWVLKVTDYGLPAVYDIQNINHPKRPTKG</sequence>
<dbReference type="Proteomes" id="UP001381693">
    <property type="component" value="Unassembled WGS sequence"/>
</dbReference>
<evidence type="ECO:0000259" key="6">
    <source>
        <dbReference type="PROSITE" id="PS50011"/>
    </source>
</evidence>
<organism evidence="7 8">
    <name type="scientific">Halocaridina rubra</name>
    <name type="common">Hawaiian red shrimp</name>
    <dbReference type="NCBI Taxonomy" id="373956"/>
    <lineage>
        <taxon>Eukaryota</taxon>
        <taxon>Metazoa</taxon>
        <taxon>Ecdysozoa</taxon>
        <taxon>Arthropoda</taxon>
        <taxon>Crustacea</taxon>
        <taxon>Multicrustacea</taxon>
        <taxon>Malacostraca</taxon>
        <taxon>Eumalacostraca</taxon>
        <taxon>Eucarida</taxon>
        <taxon>Decapoda</taxon>
        <taxon>Pleocyemata</taxon>
        <taxon>Caridea</taxon>
        <taxon>Atyoidea</taxon>
        <taxon>Atyidae</taxon>
        <taxon>Halocaridina</taxon>
    </lineage>
</organism>
<keyword evidence="4 7" id="KW-0456">Lyase</keyword>
<dbReference type="GO" id="GO:0007168">
    <property type="term" value="P:receptor guanylyl cyclase signaling pathway"/>
    <property type="evidence" value="ECO:0007669"/>
    <property type="project" value="TreeGrafter"/>
</dbReference>
<dbReference type="Gene3D" id="1.10.510.10">
    <property type="entry name" value="Transferase(Phosphotransferase) domain 1"/>
    <property type="match status" value="1"/>
</dbReference>
<feature type="domain" description="Protein kinase" evidence="6">
    <location>
        <begin position="1"/>
        <end position="113"/>
    </location>
</feature>
<dbReference type="GO" id="GO:0004383">
    <property type="term" value="F:guanylate cyclase activity"/>
    <property type="evidence" value="ECO:0007669"/>
    <property type="project" value="UniProtKB-EC"/>
</dbReference>
<comment type="catalytic activity">
    <reaction evidence="1">
        <text>GTP = 3',5'-cyclic GMP + diphosphate</text>
        <dbReference type="Rhea" id="RHEA:13665"/>
        <dbReference type="ChEBI" id="CHEBI:33019"/>
        <dbReference type="ChEBI" id="CHEBI:37565"/>
        <dbReference type="ChEBI" id="CHEBI:57746"/>
        <dbReference type="EC" id="4.6.1.2"/>
    </reaction>
</comment>
<comment type="caution">
    <text evidence="7">The sequence shown here is derived from an EMBL/GenBank/DDBJ whole genome shotgun (WGS) entry which is preliminary data.</text>
</comment>
<keyword evidence="3" id="KW-0547">Nucleotide-binding</keyword>
<dbReference type="EMBL" id="JAXCGZ010009799">
    <property type="protein sequence ID" value="KAK7076176.1"/>
    <property type="molecule type" value="Genomic_DNA"/>
</dbReference>
<dbReference type="InterPro" id="IPR001245">
    <property type="entry name" value="Ser-Thr/Tyr_kinase_cat_dom"/>
</dbReference>
<evidence type="ECO:0000313" key="8">
    <source>
        <dbReference type="Proteomes" id="UP001381693"/>
    </source>
</evidence>
<name>A0AAN9A0W6_HALRR</name>
<dbReference type="GO" id="GO:0004016">
    <property type="term" value="F:adenylate cyclase activity"/>
    <property type="evidence" value="ECO:0007669"/>
    <property type="project" value="TreeGrafter"/>
</dbReference>
<dbReference type="GO" id="GO:0005524">
    <property type="term" value="F:ATP binding"/>
    <property type="evidence" value="ECO:0007669"/>
    <property type="project" value="InterPro"/>
</dbReference>
<accession>A0AAN9A0W6</accession>
<dbReference type="AlphaFoldDB" id="A0AAN9A0W6"/>
<dbReference type="InterPro" id="IPR000719">
    <property type="entry name" value="Prot_kinase_dom"/>
</dbReference>
<dbReference type="Pfam" id="PF07714">
    <property type="entry name" value="PK_Tyr_Ser-Thr"/>
    <property type="match status" value="1"/>
</dbReference>
<dbReference type="InterPro" id="IPR050401">
    <property type="entry name" value="Cyclic_nucleotide_synthase"/>
</dbReference>
<dbReference type="PANTHER" id="PTHR11920">
    <property type="entry name" value="GUANYLYL CYCLASE"/>
    <property type="match status" value="1"/>
</dbReference>
<gene>
    <name evidence="7" type="primary">GUCY2D_2</name>
    <name evidence="7" type="ORF">SK128_023462</name>
</gene>
<evidence type="ECO:0000256" key="4">
    <source>
        <dbReference type="ARBA" id="ARBA00023239"/>
    </source>
</evidence>
<evidence type="ECO:0000256" key="3">
    <source>
        <dbReference type="ARBA" id="ARBA00022741"/>
    </source>
</evidence>
<dbReference type="SUPFAM" id="SSF56112">
    <property type="entry name" value="Protein kinase-like (PK-like)"/>
    <property type="match status" value="1"/>
</dbReference>
<dbReference type="GO" id="GO:0005886">
    <property type="term" value="C:plasma membrane"/>
    <property type="evidence" value="ECO:0007669"/>
    <property type="project" value="TreeGrafter"/>
</dbReference>
<dbReference type="PANTHER" id="PTHR11920:SF462">
    <property type="entry name" value="GUANYLATE CYCLASE"/>
    <property type="match status" value="1"/>
</dbReference>
<evidence type="ECO:0000256" key="2">
    <source>
        <dbReference type="ARBA" id="ARBA00012202"/>
    </source>
</evidence>
<reference evidence="7 8" key="1">
    <citation type="submission" date="2023-11" db="EMBL/GenBank/DDBJ databases">
        <title>Halocaridina rubra genome assembly.</title>
        <authorList>
            <person name="Smith C."/>
        </authorList>
    </citation>
    <scope>NUCLEOTIDE SEQUENCE [LARGE SCALE GENOMIC DNA]</scope>
    <source>
        <strain evidence="7">EP-1</strain>
        <tissue evidence="7">Whole</tissue>
    </source>
</reference>
<keyword evidence="5" id="KW-0141">cGMP biosynthesis</keyword>
<dbReference type="InterPro" id="IPR011009">
    <property type="entry name" value="Kinase-like_dom_sf"/>
</dbReference>
<keyword evidence="8" id="KW-1185">Reference proteome</keyword>